<dbReference type="Gene3D" id="3.90.70.80">
    <property type="match status" value="1"/>
</dbReference>
<reference evidence="2" key="1">
    <citation type="submission" date="2013-05" db="EMBL/GenBank/DDBJ databases">
        <title>The Genome sequence of Mucor circinelloides f. circinelloides 1006PhL.</title>
        <authorList>
            <consortium name="The Broad Institute Genomics Platform"/>
            <person name="Cuomo C."/>
            <person name="Earl A."/>
            <person name="Findley K."/>
            <person name="Lee S.C."/>
            <person name="Walker B."/>
            <person name="Young S."/>
            <person name="Zeng Q."/>
            <person name="Gargeya S."/>
            <person name="Fitzgerald M."/>
            <person name="Haas B."/>
            <person name="Abouelleil A."/>
            <person name="Allen A.W."/>
            <person name="Alvarado L."/>
            <person name="Arachchi H.M."/>
            <person name="Berlin A.M."/>
            <person name="Chapman S.B."/>
            <person name="Gainer-Dewar J."/>
            <person name="Goldberg J."/>
            <person name="Griggs A."/>
            <person name="Gujja S."/>
            <person name="Hansen M."/>
            <person name="Howarth C."/>
            <person name="Imamovic A."/>
            <person name="Ireland A."/>
            <person name="Larimer J."/>
            <person name="McCowan C."/>
            <person name="Murphy C."/>
            <person name="Pearson M."/>
            <person name="Poon T.W."/>
            <person name="Priest M."/>
            <person name="Roberts A."/>
            <person name="Saif S."/>
            <person name="Shea T."/>
            <person name="Sisk P."/>
            <person name="Sykes S."/>
            <person name="Wortman J."/>
            <person name="Nusbaum C."/>
            <person name="Birren B."/>
        </authorList>
    </citation>
    <scope>NUCLEOTIDE SEQUENCE [LARGE SCALE GENOMIC DNA]</scope>
    <source>
        <strain evidence="2">1006PhL</strain>
    </source>
</reference>
<dbReference type="AlphaFoldDB" id="S2JPD5"/>
<gene>
    <name evidence="1" type="ORF">HMPREF1544_01026</name>
</gene>
<dbReference type="CDD" id="cd22744">
    <property type="entry name" value="OTU"/>
    <property type="match status" value="1"/>
</dbReference>
<dbReference type="OrthoDB" id="2288941at2759"/>
<protein>
    <recommendedName>
        <fullName evidence="3">OTU domain-containing protein</fullName>
    </recommendedName>
</protein>
<evidence type="ECO:0000313" key="1">
    <source>
        <dbReference type="EMBL" id="EPB92201.1"/>
    </source>
</evidence>
<dbReference type="OMA" id="RRPIECH"/>
<dbReference type="VEuPathDB" id="FungiDB:HMPREF1544_01026"/>
<dbReference type="EMBL" id="KE123902">
    <property type="protein sequence ID" value="EPB92201.1"/>
    <property type="molecule type" value="Genomic_DNA"/>
</dbReference>
<dbReference type="InParanoid" id="S2JPD5"/>
<proteinExistence type="predicted"/>
<evidence type="ECO:0000313" key="2">
    <source>
        <dbReference type="Proteomes" id="UP000014254"/>
    </source>
</evidence>
<accession>S2JPD5</accession>
<organism evidence="1 2">
    <name type="scientific">Mucor circinelloides f. circinelloides (strain 1006PhL)</name>
    <name type="common">Mucormycosis agent</name>
    <name type="synonym">Calyptromyces circinelloides</name>
    <dbReference type="NCBI Taxonomy" id="1220926"/>
    <lineage>
        <taxon>Eukaryota</taxon>
        <taxon>Fungi</taxon>
        <taxon>Fungi incertae sedis</taxon>
        <taxon>Mucoromycota</taxon>
        <taxon>Mucoromycotina</taxon>
        <taxon>Mucoromycetes</taxon>
        <taxon>Mucorales</taxon>
        <taxon>Mucorineae</taxon>
        <taxon>Mucoraceae</taxon>
        <taxon>Mucor</taxon>
    </lineage>
</organism>
<name>S2JPD5_MUCC1</name>
<sequence>MTKEAKLDGLSMKQVVGHFNPLPDENCGFRALALAITGNQEQYKLLRAKVIAILNKKSVFYQQIFGSFPSSKPSSYYLCNKTSLDSQDNWLQFPEMVKLAADTFNRVITCYTLD</sequence>
<evidence type="ECO:0008006" key="3">
    <source>
        <dbReference type="Google" id="ProtNLM"/>
    </source>
</evidence>
<dbReference type="Proteomes" id="UP000014254">
    <property type="component" value="Unassembled WGS sequence"/>
</dbReference>
<keyword evidence="2" id="KW-1185">Reference proteome</keyword>